<dbReference type="EMBL" id="CP123504">
    <property type="protein sequence ID" value="WGM00240.1"/>
    <property type="molecule type" value="Genomic_DNA"/>
</dbReference>
<evidence type="ECO:0000313" key="3">
    <source>
        <dbReference type="Proteomes" id="UP001177595"/>
    </source>
</evidence>
<reference evidence="1" key="1">
    <citation type="submission" date="2023-04" db="EMBL/GenBank/DDBJ databases">
        <title>Genome dynamics across the evolutionary transition to endosymbiosis.</title>
        <authorList>
            <person name="Siozios S."/>
            <person name="Nadal-Jimenez P."/>
            <person name="Azagi T."/>
            <person name="Sprong H."/>
            <person name="Frost C.L."/>
            <person name="Parratt S.R."/>
            <person name="Taylor G."/>
            <person name="Brettell L."/>
            <person name="Lew K.C."/>
            <person name="Croft L."/>
            <person name="King K.C."/>
            <person name="Brockhurst M.A."/>
            <person name="Hypsa V."/>
            <person name="Novakova E."/>
            <person name="Darby A.C."/>
            <person name="Hurst G.D.D."/>
        </authorList>
    </citation>
    <scope>NUCLEOTIDE SEQUENCE</scope>
    <source>
        <strain evidence="1">APv</strain>
    </source>
</reference>
<dbReference type="Proteomes" id="UP001177595">
    <property type="component" value="Chromosome"/>
</dbReference>
<organism evidence="1 3">
    <name type="scientific">Arsenophonus nasoniae</name>
    <name type="common">son-killer infecting Nasonia vitripennis</name>
    <dbReference type="NCBI Taxonomy" id="638"/>
    <lineage>
        <taxon>Bacteria</taxon>
        <taxon>Pseudomonadati</taxon>
        <taxon>Pseudomonadota</taxon>
        <taxon>Gammaproteobacteria</taxon>
        <taxon>Enterobacterales</taxon>
        <taxon>Morganellaceae</taxon>
        <taxon>Arsenophonus</taxon>
    </lineage>
</organism>
<sequence length="225" mass="25425">MTEFLLFAWWFFRWKGLNRVCLIFLARQARPLLCIPTTHKTGYYVFPATHKKKGIKLVMTAIKERHLMIIRALNNPDRPMQPISIEKFEFLKETIGDDQLALDLNYLIEIGLVKKGAVDFSVSNSHFFSPHLMALTTKGFDYANTDTIGSELNAVTIKIHKNTLEQLETIINNVNLPQSEKKTLLKLLKEKGAESVVGKCVDTLFANAGAVTQILSELAKSPFNS</sequence>
<dbReference type="RefSeq" id="WP_280623819.1">
    <property type="nucleotide sequence ID" value="NZ_CP123504.1"/>
</dbReference>
<proteinExistence type="predicted"/>
<name>A0AA95GNR6_9GAMM</name>
<accession>A0AA95GNR6</accession>
<evidence type="ECO:0000313" key="1">
    <source>
        <dbReference type="EMBL" id="WGM00240.1"/>
    </source>
</evidence>
<evidence type="ECO:0000313" key="2">
    <source>
        <dbReference type="EMBL" id="WGM02418.1"/>
    </source>
</evidence>
<gene>
    <name evidence="2" type="ORF">QE210_04820</name>
    <name evidence="1" type="ORF">QE210_10080</name>
</gene>
<dbReference type="EMBL" id="CP123504">
    <property type="protein sequence ID" value="WGM02418.1"/>
    <property type="molecule type" value="Genomic_DNA"/>
</dbReference>
<protein>
    <submittedName>
        <fullName evidence="1">Uncharacterized protein</fullName>
    </submittedName>
</protein>
<dbReference type="AlphaFoldDB" id="A0AA95GNR6"/>